<name>A0A6V7EPH9_9XANT</name>
<protein>
    <submittedName>
        <fullName evidence="1">Uncharacterized protein</fullName>
    </submittedName>
</protein>
<dbReference type="AlphaFoldDB" id="A0A6V7EPH9"/>
<gene>
    <name evidence="1" type="ORF">CFBP498_38080</name>
</gene>
<evidence type="ECO:0000313" key="2">
    <source>
        <dbReference type="Proteomes" id="UP000515406"/>
    </source>
</evidence>
<keyword evidence="2" id="KW-1185">Reference proteome</keyword>
<dbReference type="EMBL" id="LR828257">
    <property type="protein sequence ID" value="CAD0353139.1"/>
    <property type="molecule type" value="Genomic_DNA"/>
</dbReference>
<dbReference type="EMBL" id="LR828257">
    <property type="protein sequence ID" value="CAD0353132.1"/>
    <property type="molecule type" value="Genomic_DNA"/>
</dbReference>
<dbReference type="Proteomes" id="UP000515406">
    <property type="component" value="Chromosome"/>
</dbReference>
<proteinExistence type="predicted"/>
<accession>A0A6V7EPH9</accession>
<evidence type="ECO:0000313" key="1">
    <source>
        <dbReference type="EMBL" id="CAD0353139.1"/>
    </source>
</evidence>
<reference evidence="1 2" key="1">
    <citation type="submission" date="2020-07" db="EMBL/GenBank/DDBJ databases">
        <authorList>
            <person name="Pothier F. J."/>
        </authorList>
    </citation>
    <scope>NUCLEOTIDE SEQUENCE [LARGE SCALE GENOMIC DNA]</scope>
    <source>
        <strain evidence="1 2">CFBP 498</strain>
    </source>
</reference>
<sequence>MANGITLSDGRMINADYIVLVTSLVRNGANSGFRIDLSNSQQVIVSGDESAAAQDYYKVCQAIGVGRSVSNL</sequence>
<organism evidence="1 2">
    <name type="scientific">Xanthomonas hortorum pv. vitians</name>
    <dbReference type="NCBI Taxonomy" id="83224"/>
    <lineage>
        <taxon>Bacteria</taxon>
        <taxon>Pseudomonadati</taxon>
        <taxon>Pseudomonadota</taxon>
        <taxon>Gammaproteobacteria</taxon>
        <taxon>Lysobacterales</taxon>
        <taxon>Lysobacteraceae</taxon>
        <taxon>Xanthomonas</taxon>
    </lineage>
</organism>